<protein>
    <recommendedName>
        <fullName evidence="2">thiol oxidase</fullName>
        <ecNumber evidence="2">1.8.3.2</ecNumber>
    </recommendedName>
</protein>
<dbReference type="InterPro" id="IPR017905">
    <property type="entry name" value="ERV/ALR_sulphydryl_oxidase"/>
</dbReference>
<dbReference type="PROSITE" id="PS51324">
    <property type="entry name" value="ERV_ALR"/>
    <property type="match status" value="1"/>
</dbReference>
<evidence type="ECO:0000313" key="8">
    <source>
        <dbReference type="EMBL" id="QHT04360.1"/>
    </source>
</evidence>
<dbReference type="Pfam" id="PF04777">
    <property type="entry name" value="Evr1_Alr"/>
    <property type="match status" value="1"/>
</dbReference>
<dbReference type="Gene3D" id="1.20.120.310">
    <property type="entry name" value="ERV/ALR sulfhydryl oxidase domain"/>
    <property type="match status" value="1"/>
</dbReference>
<evidence type="ECO:0000259" key="7">
    <source>
        <dbReference type="PROSITE" id="PS51324"/>
    </source>
</evidence>
<keyword evidence="6" id="KW-1015">Disulfide bond</keyword>
<evidence type="ECO:0000256" key="4">
    <source>
        <dbReference type="ARBA" id="ARBA00022827"/>
    </source>
</evidence>
<dbReference type="PANTHER" id="PTHR12645:SF0">
    <property type="entry name" value="FAD-LINKED SULFHYDRYL OXIDASE ALR"/>
    <property type="match status" value="1"/>
</dbReference>
<dbReference type="InterPro" id="IPR039799">
    <property type="entry name" value="ALR/ERV"/>
</dbReference>
<evidence type="ECO:0000256" key="1">
    <source>
        <dbReference type="ARBA" id="ARBA00001974"/>
    </source>
</evidence>
<evidence type="ECO:0000256" key="3">
    <source>
        <dbReference type="ARBA" id="ARBA00022630"/>
    </source>
</evidence>
<dbReference type="InterPro" id="IPR036774">
    <property type="entry name" value="ERV/ALR_sulphydryl_oxid_sf"/>
</dbReference>
<comment type="cofactor">
    <cofactor evidence="1">
        <name>FAD</name>
        <dbReference type="ChEBI" id="CHEBI:57692"/>
    </cofactor>
</comment>
<name>A0A6C0CKE6_9ZZZZ</name>
<dbReference type="AlphaFoldDB" id="A0A6C0CKE6"/>
<evidence type="ECO:0000256" key="2">
    <source>
        <dbReference type="ARBA" id="ARBA00012512"/>
    </source>
</evidence>
<feature type="domain" description="ERV/ALR sulfhydryl oxidase" evidence="7">
    <location>
        <begin position="1"/>
        <end position="99"/>
    </location>
</feature>
<dbReference type="EC" id="1.8.3.2" evidence="2"/>
<dbReference type="SUPFAM" id="SSF69000">
    <property type="entry name" value="FAD-dependent thiol oxidase"/>
    <property type="match status" value="1"/>
</dbReference>
<dbReference type="EMBL" id="MN739427">
    <property type="protein sequence ID" value="QHT04360.1"/>
    <property type="molecule type" value="Genomic_DNA"/>
</dbReference>
<dbReference type="GO" id="GO:0016971">
    <property type="term" value="F:flavin-dependent sulfhydryl oxidase activity"/>
    <property type="evidence" value="ECO:0007669"/>
    <property type="project" value="InterPro"/>
</dbReference>
<keyword evidence="4" id="KW-0274">FAD</keyword>
<dbReference type="PANTHER" id="PTHR12645">
    <property type="entry name" value="ALR/ERV"/>
    <property type="match status" value="1"/>
</dbReference>
<proteinExistence type="predicted"/>
<sequence>MTKTWGPCTWYLFHTLAEKIKDEHFESNKQSLIDMIKKLCDNLPCPECAGHARSQMSSLNINNIKSKEDLKNMFHSFHNLVNQRTNKPQFPKEELDKRYNKAITLNIVKYFLQIWNKRSHNPKLMTEDLHKSRAVNDFITWWNVNGHIFNP</sequence>
<evidence type="ECO:0000256" key="6">
    <source>
        <dbReference type="ARBA" id="ARBA00023157"/>
    </source>
</evidence>
<dbReference type="GO" id="GO:0005739">
    <property type="term" value="C:mitochondrion"/>
    <property type="evidence" value="ECO:0007669"/>
    <property type="project" value="TreeGrafter"/>
</dbReference>
<organism evidence="8">
    <name type="scientific">viral metagenome</name>
    <dbReference type="NCBI Taxonomy" id="1070528"/>
    <lineage>
        <taxon>unclassified sequences</taxon>
        <taxon>metagenomes</taxon>
        <taxon>organismal metagenomes</taxon>
    </lineage>
</organism>
<keyword evidence="5" id="KW-0560">Oxidoreductase</keyword>
<reference evidence="8" key="1">
    <citation type="journal article" date="2020" name="Nature">
        <title>Giant virus diversity and host interactions through global metagenomics.</title>
        <authorList>
            <person name="Schulz F."/>
            <person name="Roux S."/>
            <person name="Paez-Espino D."/>
            <person name="Jungbluth S."/>
            <person name="Walsh D.A."/>
            <person name="Denef V.J."/>
            <person name="McMahon K.D."/>
            <person name="Konstantinidis K.T."/>
            <person name="Eloe-Fadrosh E.A."/>
            <person name="Kyrpides N.C."/>
            <person name="Woyke T."/>
        </authorList>
    </citation>
    <scope>NUCLEOTIDE SEQUENCE</scope>
    <source>
        <strain evidence="8">GVMAG-M-3300021185-45</strain>
    </source>
</reference>
<keyword evidence="3" id="KW-0285">Flavoprotein</keyword>
<evidence type="ECO:0000256" key="5">
    <source>
        <dbReference type="ARBA" id="ARBA00023002"/>
    </source>
</evidence>
<accession>A0A6C0CKE6</accession>
<dbReference type="GO" id="GO:0050660">
    <property type="term" value="F:flavin adenine dinucleotide binding"/>
    <property type="evidence" value="ECO:0007669"/>
    <property type="project" value="TreeGrafter"/>
</dbReference>